<proteinExistence type="predicted"/>
<evidence type="ECO:0000313" key="1">
    <source>
        <dbReference type="EMBL" id="RKX69787.1"/>
    </source>
</evidence>
<organism evidence="1 2">
    <name type="scientific">candidate division WOR-3 bacterium</name>
    <dbReference type="NCBI Taxonomy" id="2052148"/>
    <lineage>
        <taxon>Bacteria</taxon>
        <taxon>Bacteria division WOR-3</taxon>
    </lineage>
</organism>
<dbReference type="EMBL" id="QNBE01000066">
    <property type="protein sequence ID" value="RKX69787.1"/>
    <property type="molecule type" value="Genomic_DNA"/>
</dbReference>
<dbReference type="AlphaFoldDB" id="A0A660SGF6"/>
<name>A0A660SGF6_UNCW3</name>
<sequence length="545" mass="61826">MKYLSAILFTVSLALGYLPSSFRNLSTAGVFDDDYDLMLDPGRIPEIEGYRLYTNLSNLVTGLERPFVNQSVNYFLLGGSGEFMKHRYLGLIFDNYSLNDPLPTGLFTREGDTIFGDGEVVNTQWLDTDGDGSFDYIINDREHRSAWDRNRELNFYLGLAFGKDNRFGFGFIHEDDRLRNFDPQVNYQIEREESTLIETRLTYLKGDTLTTMDETNHARNSIIFSSWFGRESAFNLSLGLGMIQSDSLTEADGYYFEDRNPGGDTLDYVKISSGDTFHIPYSGFEIPARIGLLKKRTGGWESEYYLDFRYLSLGVTGDGARNTISMVDSTCRPGTASGYDSITTTYSGKRSGYTVRFSTRQRFTLSKRFAFGFGLSLTNSVLTDELFDSTAQSGRYAYDDGDGVSTANDSTVTYTEMEYWQKKTTSVVRSISIPVGMEFKLIEPVTLRLGARHTTTYYDVVTTENLKGFDPRKTRVEYGDGSYSEWIDDEKLQSGTREEDSPTTHKTDYYYGLGIAIGKNLQLDLMYFNNLVNLANWRLSATLKF</sequence>
<protein>
    <submittedName>
        <fullName evidence="1">Uncharacterized protein</fullName>
    </submittedName>
</protein>
<evidence type="ECO:0000313" key="2">
    <source>
        <dbReference type="Proteomes" id="UP000268469"/>
    </source>
</evidence>
<comment type="caution">
    <text evidence="1">The sequence shown here is derived from an EMBL/GenBank/DDBJ whole genome shotgun (WGS) entry which is preliminary data.</text>
</comment>
<accession>A0A660SGF6</accession>
<dbReference type="Proteomes" id="UP000268469">
    <property type="component" value="Unassembled WGS sequence"/>
</dbReference>
<reference evidence="1 2" key="1">
    <citation type="submission" date="2018-06" db="EMBL/GenBank/DDBJ databases">
        <title>Extensive metabolic versatility and redundancy in microbially diverse, dynamic hydrothermal sediments.</title>
        <authorList>
            <person name="Dombrowski N."/>
            <person name="Teske A."/>
            <person name="Baker B.J."/>
        </authorList>
    </citation>
    <scope>NUCLEOTIDE SEQUENCE [LARGE SCALE GENOMIC DNA]</scope>
    <source>
        <strain evidence="1">B36_G15</strain>
    </source>
</reference>
<gene>
    <name evidence="1" type="ORF">DRP53_07160</name>
</gene>